<dbReference type="EMBL" id="JBFAIH010000031">
    <property type="protein sequence ID" value="MEV0367558.1"/>
    <property type="molecule type" value="Genomic_DNA"/>
</dbReference>
<sequence length="58" mass="6364">MNLFHLAGVAAVYAWIGLVVLVGPVSVVLAARDVRQHPYLPALRDVEQLELDQLERAA</sequence>
<dbReference type="Proteomes" id="UP001551658">
    <property type="component" value="Unassembled WGS sequence"/>
</dbReference>
<evidence type="ECO:0000313" key="2">
    <source>
        <dbReference type="Proteomes" id="UP001551658"/>
    </source>
</evidence>
<evidence type="ECO:0000313" key="1">
    <source>
        <dbReference type="EMBL" id="MEV0367558.1"/>
    </source>
</evidence>
<accession>A0ABV3FJ80</accession>
<comment type="caution">
    <text evidence="1">The sequence shown here is derived from an EMBL/GenBank/DDBJ whole genome shotgun (WGS) entry which is preliminary data.</text>
</comment>
<keyword evidence="2" id="KW-1185">Reference proteome</keyword>
<gene>
    <name evidence="1" type="ORF">AB0H72_33215</name>
</gene>
<name>A0ABV3FJ80_9NOCA</name>
<reference evidence="1 2" key="1">
    <citation type="submission" date="2024-06" db="EMBL/GenBank/DDBJ databases">
        <title>The Natural Products Discovery Center: Release of the First 8490 Sequenced Strains for Exploring Actinobacteria Biosynthetic Diversity.</title>
        <authorList>
            <person name="Kalkreuter E."/>
            <person name="Kautsar S.A."/>
            <person name="Yang D."/>
            <person name="Bader C.D."/>
            <person name="Teijaro C.N."/>
            <person name="Fluegel L."/>
            <person name="Davis C.M."/>
            <person name="Simpson J.R."/>
            <person name="Lauterbach L."/>
            <person name="Steele A.D."/>
            <person name="Gui C."/>
            <person name="Meng S."/>
            <person name="Li G."/>
            <person name="Viehrig K."/>
            <person name="Ye F."/>
            <person name="Su P."/>
            <person name="Kiefer A.F."/>
            <person name="Nichols A."/>
            <person name="Cepeda A.J."/>
            <person name="Yan W."/>
            <person name="Fan B."/>
            <person name="Jiang Y."/>
            <person name="Adhikari A."/>
            <person name="Zheng C.-J."/>
            <person name="Schuster L."/>
            <person name="Cowan T.M."/>
            <person name="Smanski M.J."/>
            <person name="Chevrette M.G."/>
            <person name="De Carvalho L.P.S."/>
            <person name="Shen B."/>
        </authorList>
    </citation>
    <scope>NUCLEOTIDE SEQUENCE [LARGE SCALE GENOMIC DNA]</scope>
    <source>
        <strain evidence="1 2">NPDC050671</strain>
    </source>
</reference>
<dbReference type="RefSeq" id="WP_357987312.1">
    <property type="nucleotide sequence ID" value="NZ_JBFAIH010000031.1"/>
</dbReference>
<proteinExistence type="predicted"/>
<protein>
    <submittedName>
        <fullName evidence="1">Uncharacterized protein</fullName>
    </submittedName>
</protein>
<organism evidence="1 2">
    <name type="scientific">Nocardia fusca</name>
    <dbReference type="NCBI Taxonomy" id="941183"/>
    <lineage>
        <taxon>Bacteria</taxon>
        <taxon>Bacillati</taxon>
        <taxon>Actinomycetota</taxon>
        <taxon>Actinomycetes</taxon>
        <taxon>Mycobacteriales</taxon>
        <taxon>Nocardiaceae</taxon>
        <taxon>Nocardia</taxon>
    </lineage>
</organism>